<keyword evidence="2" id="KW-1185">Reference proteome</keyword>
<dbReference type="Proteomes" id="UP000462055">
    <property type="component" value="Unassembled WGS sequence"/>
</dbReference>
<evidence type="ECO:0000313" key="1">
    <source>
        <dbReference type="EMBL" id="MWA06011.1"/>
    </source>
</evidence>
<proteinExistence type="predicted"/>
<name>A0A6I4MRM1_9ACTN</name>
<evidence type="ECO:0000313" key="2">
    <source>
        <dbReference type="Proteomes" id="UP000462055"/>
    </source>
</evidence>
<organism evidence="1 2">
    <name type="scientific">Actinomadura physcomitrii</name>
    <dbReference type="NCBI Taxonomy" id="2650748"/>
    <lineage>
        <taxon>Bacteria</taxon>
        <taxon>Bacillati</taxon>
        <taxon>Actinomycetota</taxon>
        <taxon>Actinomycetes</taxon>
        <taxon>Streptosporangiales</taxon>
        <taxon>Thermomonosporaceae</taxon>
        <taxon>Actinomadura</taxon>
    </lineage>
</organism>
<reference evidence="1" key="1">
    <citation type="submission" date="2019-12" db="EMBL/GenBank/DDBJ databases">
        <title>Actinomadura physcomitrii sp. nov., a novel actinomycete isolated from moss [Physcomitrium sphaericum (Ludw) Fuernr].</title>
        <authorList>
            <person name="Zhuang X."/>
        </authorList>
    </citation>
    <scope>NUCLEOTIDE SEQUENCE [LARGE SCALE GENOMIC DNA]</scope>
    <source>
        <strain evidence="1">LD22</strain>
    </source>
</reference>
<comment type="caution">
    <text evidence="1">The sequence shown here is derived from an EMBL/GenBank/DDBJ whole genome shotgun (WGS) entry which is preliminary data.</text>
</comment>
<gene>
    <name evidence="1" type="ORF">F8568_037805</name>
</gene>
<dbReference type="AlphaFoldDB" id="A0A6I4MRM1"/>
<protein>
    <submittedName>
        <fullName evidence="1">Uncharacterized protein</fullName>
    </submittedName>
</protein>
<dbReference type="EMBL" id="WBMS02000044">
    <property type="protein sequence ID" value="MWA06011.1"/>
    <property type="molecule type" value="Genomic_DNA"/>
</dbReference>
<dbReference type="RefSeq" id="WP_151598417.1">
    <property type="nucleotide sequence ID" value="NZ_WBMS02000044.1"/>
</dbReference>
<sequence>MRRRPSICDACARLQQRANPGAETSLDTWIPYCDAFPERVPAEIYTGGFDHREPFEGDRGIRFEMRPGGERALASYERAQARKREAQRQDG</sequence>
<accession>A0A6I4MRM1</accession>